<feature type="transmembrane region" description="Helical" evidence="1">
    <location>
        <begin position="12"/>
        <end position="29"/>
    </location>
</feature>
<organism evidence="2 3">
    <name type="scientific">Syncephalis pseudoplumigaleata</name>
    <dbReference type="NCBI Taxonomy" id="1712513"/>
    <lineage>
        <taxon>Eukaryota</taxon>
        <taxon>Fungi</taxon>
        <taxon>Fungi incertae sedis</taxon>
        <taxon>Zoopagomycota</taxon>
        <taxon>Zoopagomycotina</taxon>
        <taxon>Zoopagomycetes</taxon>
        <taxon>Zoopagales</taxon>
        <taxon>Piptocephalidaceae</taxon>
        <taxon>Syncephalis</taxon>
    </lineage>
</organism>
<keyword evidence="1" id="KW-0812">Transmembrane</keyword>
<name>A0A4P9Z735_9FUNG</name>
<feature type="transmembrane region" description="Helical" evidence="1">
    <location>
        <begin position="259"/>
        <end position="278"/>
    </location>
</feature>
<dbReference type="PANTHER" id="PTHR39470:SF1">
    <property type="entry name" value="CHORISMATE SYNTHASE PROTEIN"/>
    <property type="match status" value="1"/>
</dbReference>
<dbReference type="Proteomes" id="UP000278143">
    <property type="component" value="Unassembled WGS sequence"/>
</dbReference>
<gene>
    <name evidence="2" type="ORF">SYNPS1DRAFT_26848</name>
</gene>
<feature type="transmembrane region" description="Helical" evidence="1">
    <location>
        <begin position="298"/>
        <end position="315"/>
    </location>
</feature>
<dbReference type="PANTHER" id="PTHR39470">
    <property type="entry name" value="CHROMOSOME 10, WHOLE GENOME SHOTGUN SEQUENCE"/>
    <property type="match status" value="1"/>
</dbReference>
<dbReference type="EMBL" id="KZ989196">
    <property type="protein sequence ID" value="RKP27500.1"/>
    <property type="molecule type" value="Genomic_DNA"/>
</dbReference>
<keyword evidence="1" id="KW-0472">Membrane</keyword>
<reference evidence="3" key="1">
    <citation type="journal article" date="2018" name="Nat. Microbiol.">
        <title>Leveraging single-cell genomics to expand the fungal tree of life.</title>
        <authorList>
            <person name="Ahrendt S.R."/>
            <person name="Quandt C.A."/>
            <person name="Ciobanu D."/>
            <person name="Clum A."/>
            <person name="Salamov A."/>
            <person name="Andreopoulos B."/>
            <person name="Cheng J.F."/>
            <person name="Woyke T."/>
            <person name="Pelin A."/>
            <person name="Henrissat B."/>
            <person name="Reynolds N.K."/>
            <person name="Benny G.L."/>
            <person name="Smith M.E."/>
            <person name="James T.Y."/>
            <person name="Grigoriev I.V."/>
        </authorList>
    </citation>
    <scope>NUCLEOTIDE SEQUENCE [LARGE SCALE GENOMIC DNA]</scope>
    <source>
        <strain evidence="3">Benny S71-1</strain>
    </source>
</reference>
<evidence type="ECO:0000313" key="3">
    <source>
        <dbReference type="Proteomes" id="UP000278143"/>
    </source>
</evidence>
<protein>
    <submittedName>
        <fullName evidence="2">Uncharacterized protein</fullName>
    </submittedName>
</protein>
<keyword evidence="1" id="KW-1133">Transmembrane helix</keyword>
<keyword evidence="3" id="KW-1185">Reference proteome</keyword>
<feature type="transmembrane region" description="Helical" evidence="1">
    <location>
        <begin position="64"/>
        <end position="81"/>
    </location>
</feature>
<proteinExistence type="predicted"/>
<evidence type="ECO:0000313" key="2">
    <source>
        <dbReference type="EMBL" id="RKP27500.1"/>
    </source>
</evidence>
<evidence type="ECO:0000256" key="1">
    <source>
        <dbReference type="SAM" id="Phobius"/>
    </source>
</evidence>
<feature type="transmembrane region" description="Helical" evidence="1">
    <location>
        <begin position="184"/>
        <end position="204"/>
    </location>
</feature>
<dbReference type="OrthoDB" id="4218123at2759"/>
<accession>A0A4P9Z735</accession>
<dbReference type="AlphaFoldDB" id="A0A4P9Z735"/>
<sequence length="363" mass="40264">MLVAMLTFLNSTWGHFLVFLVAPTLIQYIRTKLSGSANTTSTSTATANINAPGALSKPSRRARLVSFLLLATLAWQLYYAVQTPPNLFYELELPHNVPNFRLRQAIRTHLRQHYGTPDSDLETMTEAAIERHDPVALRMVELWERLRVDTHRGHYCTFGEDAFVQCGDHCRTALDYVAYLAPSIAWEYIVVAVVIGLATSSLMATRPASSAQHATTTTTGTSIHRMADDAAATPTVVNDALWLVAAKEQRRRQARARTYASWALLVGVLVEWTLLALADLDQNDPLGVWPMPFLHDDLSATRHWLLLAVLGGTWSDARPRPLTMTAVDPQRTGDADALVTLMTGELEAAFHRMHAAQFVHGGR</sequence>